<keyword evidence="1" id="KW-0472">Membrane</keyword>
<dbReference type="EMBL" id="JABBGK010000001">
    <property type="protein sequence ID" value="NML73572.1"/>
    <property type="molecule type" value="Genomic_DNA"/>
</dbReference>
<keyword evidence="4" id="KW-1185">Reference proteome</keyword>
<sequence>MGIRFRKSFKVAPGIRFTLSNSGASVRAGTRNVGISKGSRGTHVGASIPGTGLSAREKIGKRKTSRSGSRGGLLAILAITGIIIVVALLA</sequence>
<organism evidence="3 4">
    <name type="scientific">Rhizobium terricola</name>
    <dbReference type="NCBI Taxonomy" id="2728849"/>
    <lineage>
        <taxon>Bacteria</taxon>
        <taxon>Pseudomonadati</taxon>
        <taxon>Pseudomonadota</taxon>
        <taxon>Alphaproteobacteria</taxon>
        <taxon>Hyphomicrobiales</taxon>
        <taxon>Rhizobiaceae</taxon>
        <taxon>Rhizobium/Agrobacterium group</taxon>
        <taxon>Rhizobium</taxon>
    </lineage>
</organism>
<dbReference type="RefSeq" id="WP_169588016.1">
    <property type="nucleotide sequence ID" value="NZ_JABBGK010000001.1"/>
</dbReference>
<keyword evidence="1" id="KW-1133">Transmembrane helix</keyword>
<comment type="caution">
    <text evidence="3">The sequence shown here is derived from an EMBL/GenBank/DDBJ whole genome shotgun (WGS) entry which is preliminary data.</text>
</comment>
<name>A0A7Y0FUN7_9HYPH</name>
<accession>A0A7Y0FUN7</accession>
<evidence type="ECO:0000259" key="2">
    <source>
        <dbReference type="Pfam" id="PF14020"/>
    </source>
</evidence>
<keyword evidence="1" id="KW-0812">Transmembrane</keyword>
<gene>
    <name evidence="3" type="ORF">HHL25_05465</name>
</gene>
<feature type="domain" description="DUF4236" evidence="2">
    <location>
        <begin position="4"/>
        <end position="56"/>
    </location>
</feature>
<proteinExistence type="predicted"/>
<feature type="transmembrane region" description="Helical" evidence="1">
    <location>
        <begin position="71"/>
        <end position="89"/>
    </location>
</feature>
<evidence type="ECO:0000256" key="1">
    <source>
        <dbReference type="SAM" id="Phobius"/>
    </source>
</evidence>
<protein>
    <submittedName>
        <fullName evidence="3">DUF4236 domain-containing protein</fullName>
    </submittedName>
</protein>
<dbReference type="AlphaFoldDB" id="A0A7Y0FUN7"/>
<evidence type="ECO:0000313" key="4">
    <source>
        <dbReference type="Proteomes" id="UP000541470"/>
    </source>
</evidence>
<dbReference type="Pfam" id="PF14020">
    <property type="entry name" value="DUF4236"/>
    <property type="match status" value="1"/>
</dbReference>
<evidence type="ECO:0000313" key="3">
    <source>
        <dbReference type="EMBL" id="NML73572.1"/>
    </source>
</evidence>
<reference evidence="3 4" key="1">
    <citation type="submission" date="2020-04" db="EMBL/GenBank/DDBJ databases">
        <title>Rhizobium sp. S-51 isolated from soil.</title>
        <authorList>
            <person name="Dahal R.H."/>
        </authorList>
    </citation>
    <scope>NUCLEOTIDE SEQUENCE [LARGE SCALE GENOMIC DNA]</scope>
    <source>
        <strain evidence="3 4">S-51</strain>
    </source>
</reference>
<dbReference type="Proteomes" id="UP000541470">
    <property type="component" value="Unassembled WGS sequence"/>
</dbReference>
<dbReference type="InterPro" id="IPR025330">
    <property type="entry name" value="DUF4236"/>
</dbReference>